<sequence>MSITAQKALLIVSKGAPFTVGQHEIPAPKAGEILVRIQATALNPVDWKIQQSGVYVETYPAILGTDSAGIVEAVGEGVTNFAVGDRVFHQGFFINRNATFQQFTVVPAEIAAKIPPEITFDQAATIPLGLATAAIGFYNKKWERGGAQLTPPWQDGGRGKYADQPILIFAGSSSVGQYAIQLARLSGFSPIITTVSPHNNELVRSLGATHPLDRNLPVSIITDSIKNITSKPFIVIYDAFGGSAELQNTAYDLLAPGGKLVSVLASKVDPDKITSDKEVISTFGTVHAENNRELGKSLYGNLTELLASGDLVPNNPEYHPGGLASIPAQLERMKNNQVSGAKLVVRPPETP</sequence>
<gene>
    <name evidence="2" type="ORF">NLI96_g9557</name>
</gene>
<evidence type="ECO:0000313" key="2">
    <source>
        <dbReference type="EMBL" id="KAJ3478730.1"/>
    </source>
</evidence>
<accession>A0AAD5UV87</accession>
<dbReference type="GO" id="GO:0016651">
    <property type="term" value="F:oxidoreductase activity, acting on NAD(P)H"/>
    <property type="evidence" value="ECO:0007669"/>
    <property type="project" value="InterPro"/>
</dbReference>
<organism evidence="2 3">
    <name type="scientific">Meripilus lineatus</name>
    <dbReference type="NCBI Taxonomy" id="2056292"/>
    <lineage>
        <taxon>Eukaryota</taxon>
        <taxon>Fungi</taxon>
        <taxon>Dikarya</taxon>
        <taxon>Basidiomycota</taxon>
        <taxon>Agaricomycotina</taxon>
        <taxon>Agaricomycetes</taxon>
        <taxon>Polyporales</taxon>
        <taxon>Meripilaceae</taxon>
        <taxon>Meripilus</taxon>
    </lineage>
</organism>
<dbReference type="AlphaFoldDB" id="A0AAD5UV87"/>
<dbReference type="InterPro" id="IPR013154">
    <property type="entry name" value="ADH-like_N"/>
</dbReference>
<protein>
    <recommendedName>
        <fullName evidence="1">Enoyl reductase (ER) domain-containing protein</fullName>
    </recommendedName>
</protein>
<dbReference type="EMBL" id="JANAWD010000489">
    <property type="protein sequence ID" value="KAJ3478730.1"/>
    <property type="molecule type" value="Genomic_DNA"/>
</dbReference>
<dbReference type="CDD" id="cd08249">
    <property type="entry name" value="enoyl_reductase_like"/>
    <property type="match status" value="1"/>
</dbReference>
<dbReference type="InterPro" id="IPR013149">
    <property type="entry name" value="ADH-like_C"/>
</dbReference>
<keyword evidence="3" id="KW-1185">Reference proteome</keyword>
<dbReference type="PANTHER" id="PTHR45348">
    <property type="entry name" value="HYPOTHETICAL OXIDOREDUCTASE (EUROFUNG)"/>
    <property type="match status" value="1"/>
</dbReference>
<dbReference type="PANTHER" id="PTHR45348:SF2">
    <property type="entry name" value="ZINC-TYPE ALCOHOL DEHYDROGENASE-LIKE PROTEIN C2E1P3.01"/>
    <property type="match status" value="1"/>
</dbReference>
<dbReference type="Gene3D" id="3.40.50.720">
    <property type="entry name" value="NAD(P)-binding Rossmann-like Domain"/>
    <property type="match status" value="1"/>
</dbReference>
<dbReference type="InterPro" id="IPR036291">
    <property type="entry name" value="NAD(P)-bd_dom_sf"/>
</dbReference>
<reference evidence="2" key="1">
    <citation type="submission" date="2022-07" db="EMBL/GenBank/DDBJ databases">
        <title>Genome Sequence of Physisporinus lineatus.</title>
        <authorList>
            <person name="Buettner E."/>
        </authorList>
    </citation>
    <scope>NUCLEOTIDE SEQUENCE</scope>
    <source>
        <strain evidence="2">VT162</strain>
    </source>
</reference>
<dbReference type="SMART" id="SM00829">
    <property type="entry name" value="PKS_ER"/>
    <property type="match status" value="1"/>
</dbReference>
<dbReference type="Pfam" id="PF00107">
    <property type="entry name" value="ADH_zinc_N"/>
    <property type="match status" value="1"/>
</dbReference>
<name>A0AAD5UV87_9APHY</name>
<feature type="domain" description="Enoyl reductase (ER)" evidence="1">
    <location>
        <begin position="15"/>
        <end position="345"/>
    </location>
</feature>
<proteinExistence type="predicted"/>
<dbReference type="Pfam" id="PF08240">
    <property type="entry name" value="ADH_N"/>
    <property type="match status" value="1"/>
</dbReference>
<comment type="caution">
    <text evidence="2">The sequence shown here is derived from an EMBL/GenBank/DDBJ whole genome shotgun (WGS) entry which is preliminary data.</text>
</comment>
<dbReference type="InterPro" id="IPR020843">
    <property type="entry name" value="ER"/>
</dbReference>
<dbReference type="InterPro" id="IPR011032">
    <property type="entry name" value="GroES-like_sf"/>
</dbReference>
<dbReference type="InterPro" id="IPR047122">
    <property type="entry name" value="Trans-enoyl_RdTase-like"/>
</dbReference>
<dbReference type="Gene3D" id="3.90.180.10">
    <property type="entry name" value="Medium-chain alcohol dehydrogenases, catalytic domain"/>
    <property type="match status" value="1"/>
</dbReference>
<dbReference type="SUPFAM" id="SSF50129">
    <property type="entry name" value="GroES-like"/>
    <property type="match status" value="1"/>
</dbReference>
<dbReference type="SUPFAM" id="SSF51735">
    <property type="entry name" value="NAD(P)-binding Rossmann-fold domains"/>
    <property type="match status" value="1"/>
</dbReference>
<evidence type="ECO:0000313" key="3">
    <source>
        <dbReference type="Proteomes" id="UP001212997"/>
    </source>
</evidence>
<evidence type="ECO:0000259" key="1">
    <source>
        <dbReference type="SMART" id="SM00829"/>
    </source>
</evidence>
<dbReference type="Proteomes" id="UP001212997">
    <property type="component" value="Unassembled WGS sequence"/>
</dbReference>